<dbReference type="Proteomes" id="UP001143856">
    <property type="component" value="Unassembled WGS sequence"/>
</dbReference>
<sequence>MPWLWYPTLVLNLDVKKALPPEGAEWLHVRVHSKHIENGRFDYEAVVSDQAGNIVALSHHVAMVVDGSRNVAARGAGESPRPQLPKQNPVPGSPKARRVGNATAAASQLPGPAQRRLGHGYICADVCLASAAPLFYSGASASVPDPDHVLTLGKGVSLALGTDTLVIKDKDLARRHRNRRCGIPIGLPPTEITLPYHNIIWAFVGEKLVIEYAAEDSLECETLQYALAETPEATARAWIEILLQNAYGRAQRQRRAKVLINPHAGPGGANDPGRGGDKAWGARNRNLRGS</sequence>
<proteinExistence type="predicted"/>
<name>A0ACC1MKS9_9PEZI</name>
<dbReference type="EMBL" id="JAPDGR010004902">
    <property type="protein sequence ID" value="KAJ2966894.1"/>
    <property type="molecule type" value="Genomic_DNA"/>
</dbReference>
<reference evidence="1" key="1">
    <citation type="submission" date="2022-10" db="EMBL/GenBank/DDBJ databases">
        <title>Genome Sequence of Xylaria curta.</title>
        <authorList>
            <person name="Buettner E."/>
        </authorList>
    </citation>
    <scope>NUCLEOTIDE SEQUENCE</scope>
    <source>
        <strain evidence="1">Babe10</strain>
    </source>
</reference>
<evidence type="ECO:0000313" key="2">
    <source>
        <dbReference type="Proteomes" id="UP001143856"/>
    </source>
</evidence>
<accession>A0ACC1MKS9</accession>
<evidence type="ECO:0000313" key="1">
    <source>
        <dbReference type="EMBL" id="KAJ2966894.1"/>
    </source>
</evidence>
<protein>
    <submittedName>
        <fullName evidence="1">Uncharacterized protein</fullName>
    </submittedName>
</protein>
<gene>
    <name evidence="1" type="ORF">NUW58_g10560</name>
</gene>
<organism evidence="1 2">
    <name type="scientific">Xylaria curta</name>
    <dbReference type="NCBI Taxonomy" id="42375"/>
    <lineage>
        <taxon>Eukaryota</taxon>
        <taxon>Fungi</taxon>
        <taxon>Dikarya</taxon>
        <taxon>Ascomycota</taxon>
        <taxon>Pezizomycotina</taxon>
        <taxon>Sordariomycetes</taxon>
        <taxon>Xylariomycetidae</taxon>
        <taxon>Xylariales</taxon>
        <taxon>Xylariaceae</taxon>
        <taxon>Xylaria</taxon>
    </lineage>
</organism>
<keyword evidence="2" id="KW-1185">Reference proteome</keyword>
<comment type="caution">
    <text evidence="1">The sequence shown here is derived from an EMBL/GenBank/DDBJ whole genome shotgun (WGS) entry which is preliminary data.</text>
</comment>